<dbReference type="InterPro" id="IPR006139">
    <property type="entry name" value="D-isomer_2_OHA_DH_cat_dom"/>
</dbReference>
<evidence type="ECO:0000313" key="7">
    <source>
        <dbReference type="EMBL" id="MBD2865610.1"/>
    </source>
</evidence>
<keyword evidence="2 4" id="KW-0560">Oxidoreductase</keyword>
<evidence type="ECO:0000313" key="8">
    <source>
        <dbReference type="Proteomes" id="UP000639396"/>
    </source>
</evidence>
<dbReference type="InterPro" id="IPR036291">
    <property type="entry name" value="NAD(P)-bd_dom_sf"/>
</dbReference>
<feature type="domain" description="D-isomer specific 2-hydroxyacid dehydrogenase catalytic" evidence="5">
    <location>
        <begin position="19"/>
        <end position="319"/>
    </location>
</feature>
<dbReference type="SUPFAM" id="SSF52283">
    <property type="entry name" value="Formate/glycerate dehydrogenase catalytic domain-like"/>
    <property type="match status" value="1"/>
</dbReference>
<evidence type="ECO:0000256" key="2">
    <source>
        <dbReference type="ARBA" id="ARBA00023002"/>
    </source>
</evidence>
<evidence type="ECO:0000256" key="3">
    <source>
        <dbReference type="ARBA" id="ARBA00023027"/>
    </source>
</evidence>
<comment type="caution">
    <text evidence="7">The sequence shown here is derived from an EMBL/GenBank/DDBJ whole genome shotgun (WGS) entry which is preliminary data.</text>
</comment>
<evidence type="ECO:0000259" key="5">
    <source>
        <dbReference type="Pfam" id="PF00389"/>
    </source>
</evidence>
<sequence length="328" mass="35661">MKIVLLQGKEQRERIFRSNHMEQLRMLGDVVVNDQSGPPDESRLASLIKGADIAITSWGCTPLTGNVLEQAPGLKLVLHAAGTVKPIVTPELWERGIRVTNATEALGKGVAETALGFTIVSLKDMWRLGKQTREGAWGPVSGVQELYGITAGVIGAGKAGSHYVKLMRNFDVRILLYDPFVSQEKAREMGAEKAELEEVLAQSDVVSIHAPSLPETYRMLNAERLALMKDRAILINTARGSLIDEAALVAELEKGRLFACLDVTDPEPPAPDHPFRTLPNVVLTPHIAGAVNNGLQRIAQAVIDDLRAYTEGRPLRGEVLAEQMSVLA</sequence>
<accession>A0A927H2A1</accession>
<name>A0A927H2A1_9BACL</name>
<dbReference type="Pfam" id="PF02826">
    <property type="entry name" value="2-Hacid_dh_C"/>
    <property type="match status" value="1"/>
</dbReference>
<dbReference type="GO" id="GO:0016616">
    <property type="term" value="F:oxidoreductase activity, acting on the CH-OH group of donors, NAD or NADP as acceptor"/>
    <property type="evidence" value="ECO:0007669"/>
    <property type="project" value="InterPro"/>
</dbReference>
<dbReference type="PANTHER" id="PTHR42789:SF1">
    <property type="entry name" value="D-ISOMER SPECIFIC 2-HYDROXYACID DEHYDROGENASE FAMILY PROTEIN (AFU_ORTHOLOGUE AFUA_6G10090)"/>
    <property type="match status" value="1"/>
</dbReference>
<evidence type="ECO:0000256" key="4">
    <source>
        <dbReference type="RuleBase" id="RU003719"/>
    </source>
</evidence>
<dbReference type="AlphaFoldDB" id="A0A927H2A1"/>
<reference evidence="7" key="1">
    <citation type="submission" date="2020-09" db="EMBL/GenBank/DDBJ databases">
        <title>A novel bacterium of genus Paenibacillus, isolated from South China Sea.</title>
        <authorList>
            <person name="Huang H."/>
            <person name="Mo K."/>
            <person name="Hu Y."/>
        </authorList>
    </citation>
    <scope>NUCLEOTIDE SEQUENCE</scope>
    <source>
        <strain evidence="7">IB182363</strain>
    </source>
</reference>
<proteinExistence type="inferred from homology"/>
<dbReference type="EMBL" id="JACXJA010000044">
    <property type="protein sequence ID" value="MBD2865610.1"/>
    <property type="molecule type" value="Genomic_DNA"/>
</dbReference>
<evidence type="ECO:0000259" key="6">
    <source>
        <dbReference type="Pfam" id="PF02826"/>
    </source>
</evidence>
<dbReference type="InterPro" id="IPR029753">
    <property type="entry name" value="D-isomer_DH_CS"/>
</dbReference>
<feature type="domain" description="D-isomer specific 2-hydroxyacid dehydrogenase NAD-binding" evidence="6">
    <location>
        <begin position="119"/>
        <end position="288"/>
    </location>
</feature>
<protein>
    <submittedName>
        <fullName evidence="7">Hydroxyacid dehydrogenase</fullName>
    </submittedName>
</protein>
<dbReference type="InterPro" id="IPR006140">
    <property type="entry name" value="D-isomer_DH_NAD-bd"/>
</dbReference>
<dbReference type="Pfam" id="PF00389">
    <property type="entry name" value="2-Hacid_dh"/>
    <property type="match status" value="1"/>
</dbReference>
<evidence type="ECO:0000256" key="1">
    <source>
        <dbReference type="ARBA" id="ARBA00005854"/>
    </source>
</evidence>
<dbReference type="PROSITE" id="PS00670">
    <property type="entry name" value="D_2_HYDROXYACID_DH_2"/>
    <property type="match status" value="1"/>
</dbReference>
<comment type="similarity">
    <text evidence="1 4">Belongs to the D-isomer specific 2-hydroxyacid dehydrogenase family.</text>
</comment>
<keyword evidence="3" id="KW-0520">NAD</keyword>
<dbReference type="Proteomes" id="UP000639396">
    <property type="component" value="Unassembled WGS sequence"/>
</dbReference>
<keyword evidence="8" id="KW-1185">Reference proteome</keyword>
<gene>
    <name evidence="7" type="ORF">IDH45_26865</name>
</gene>
<dbReference type="InterPro" id="IPR050857">
    <property type="entry name" value="D-2-hydroxyacid_DH"/>
</dbReference>
<dbReference type="RefSeq" id="WP_190931229.1">
    <property type="nucleotide sequence ID" value="NZ_JACXJA010000044.1"/>
</dbReference>
<organism evidence="7 8">
    <name type="scientific">Paenibacillus oceani</name>
    <dbReference type="NCBI Taxonomy" id="2772510"/>
    <lineage>
        <taxon>Bacteria</taxon>
        <taxon>Bacillati</taxon>
        <taxon>Bacillota</taxon>
        <taxon>Bacilli</taxon>
        <taxon>Bacillales</taxon>
        <taxon>Paenibacillaceae</taxon>
        <taxon>Paenibacillus</taxon>
    </lineage>
</organism>
<dbReference type="SUPFAM" id="SSF51735">
    <property type="entry name" value="NAD(P)-binding Rossmann-fold domains"/>
    <property type="match status" value="1"/>
</dbReference>
<dbReference type="GO" id="GO:0051287">
    <property type="term" value="F:NAD binding"/>
    <property type="evidence" value="ECO:0007669"/>
    <property type="project" value="InterPro"/>
</dbReference>
<dbReference type="PANTHER" id="PTHR42789">
    <property type="entry name" value="D-ISOMER SPECIFIC 2-HYDROXYACID DEHYDROGENASE FAMILY PROTEIN (AFU_ORTHOLOGUE AFUA_6G10090)"/>
    <property type="match status" value="1"/>
</dbReference>
<dbReference type="CDD" id="cd12167">
    <property type="entry name" value="2-Hacid_dh_8"/>
    <property type="match status" value="1"/>
</dbReference>
<dbReference type="Gene3D" id="3.40.50.720">
    <property type="entry name" value="NAD(P)-binding Rossmann-like Domain"/>
    <property type="match status" value="2"/>
</dbReference>